<dbReference type="AlphaFoldDB" id="Q6K4A6"/>
<protein>
    <submittedName>
        <fullName evidence="3">Uncharacterized protein</fullName>
    </submittedName>
</protein>
<gene>
    <name evidence="3" type="ORF">OJ1595_D08.11</name>
    <name evidence="2" type="ORF">P0676H02.29</name>
</gene>
<name>Q6K4A6_ORYSJ</name>
<reference evidence="4" key="4">
    <citation type="journal article" date="2008" name="Nucleic Acids Res.">
        <title>The rice annotation project database (RAP-DB): 2008 update.</title>
        <authorList>
            <consortium name="The rice annotation project (RAP)"/>
        </authorList>
    </citation>
    <scope>GENOME REANNOTATION</scope>
    <source>
        <strain evidence="4">cv. Nipponbare</strain>
    </source>
</reference>
<reference evidence="3" key="2">
    <citation type="submission" date="2002-07" db="EMBL/GenBank/DDBJ databases">
        <title>Oryza sativa nipponbare(GA3) genomic DNA, chromosome 9, BAC clone:OJ1595_D08.</title>
        <authorList>
            <person name="Sasaki T."/>
            <person name="Matsumoto T."/>
            <person name="Hattori M."/>
            <person name="Sakaki Y."/>
            <person name="Katayose Y."/>
        </authorList>
    </citation>
    <scope>NUCLEOTIDE SEQUENCE</scope>
</reference>
<dbReference type="EMBL" id="AP005399">
    <property type="protein sequence ID" value="BAD19752.1"/>
    <property type="molecule type" value="Genomic_DNA"/>
</dbReference>
<evidence type="ECO:0000256" key="1">
    <source>
        <dbReference type="SAM" id="MobiDB-lite"/>
    </source>
</evidence>
<reference evidence="2" key="1">
    <citation type="submission" date="2002-06" db="EMBL/GenBank/DDBJ databases">
        <title>Oryza sativa nipponbare(GA3) genomic DNA, chromosome 9, PAC clone:P0676H02.</title>
        <authorList>
            <person name="Sasaki T."/>
            <person name="Matsumoto T."/>
            <person name="Katayose Y."/>
        </authorList>
    </citation>
    <scope>NUCLEOTIDE SEQUENCE</scope>
</reference>
<evidence type="ECO:0000313" key="4">
    <source>
        <dbReference type="Proteomes" id="UP000000763"/>
    </source>
</evidence>
<organism evidence="3 4">
    <name type="scientific">Oryza sativa subsp. japonica</name>
    <name type="common">Rice</name>
    <dbReference type="NCBI Taxonomy" id="39947"/>
    <lineage>
        <taxon>Eukaryota</taxon>
        <taxon>Viridiplantae</taxon>
        <taxon>Streptophyta</taxon>
        <taxon>Embryophyta</taxon>
        <taxon>Tracheophyta</taxon>
        <taxon>Spermatophyta</taxon>
        <taxon>Magnoliopsida</taxon>
        <taxon>Liliopsida</taxon>
        <taxon>Poales</taxon>
        <taxon>Poaceae</taxon>
        <taxon>BOP clade</taxon>
        <taxon>Oryzoideae</taxon>
        <taxon>Oryzeae</taxon>
        <taxon>Oryzinae</taxon>
        <taxon>Oryza</taxon>
        <taxon>Oryza sativa</taxon>
    </lineage>
</organism>
<sequence>MGHTFRTGPTLNGGRQAEEARKREIYTHSPESQFPNQLLLYVSLQLQSSQTIGIIPLNVD</sequence>
<evidence type="ECO:0000313" key="2">
    <source>
        <dbReference type="EMBL" id="BAD19752.1"/>
    </source>
</evidence>
<evidence type="ECO:0000313" key="3">
    <source>
        <dbReference type="EMBL" id="BAD22263.1"/>
    </source>
</evidence>
<accession>Q6K4A6</accession>
<dbReference type="EMBL" id="AP005574">
    <property type="protein sequence ID" value="BAD22263.1"/>
    <property type="molecule type" value="Genomic_DNA"/>
</dbReference>
<reference evidence="4" key="3">
    <citation type="journal article" date="2005" name="Nature">
        <title>The map-based sequence of the rice genome.</title>
        <authorList>
            <consortium name="International rice genome sequencing project (IRGSP)"/>
            <person name="Matsumoto T."/>
            <person name="Wu J."/>
            <person name="Kanamori H."/>
            <person name="Katayose Y."/>
            <person name="Fujisawa M."/>
            <person name="Namiki N."/>
            <person name="Mizuno H."/>
            <person name="Yamamoto K."/>
            <person name="Antonio B.A."/>
            <person name="Baba T."/>
            <person name="Sakata K."/>
            <person name="Nagamura Y."/>
            <person name="Aoki H."/>
            <person name="Arikawa K."/>
            <person name="Arita K."/>
            <person name="Bito T."/>
            <person name="Chiden Y."/>
            <person name="Fujitsuka N."/>
            <person name="Fukunaka R."/>
            <person name="Hamada M."/>
            <person name="Harada C."/>
            <person name="Hayashi A."/>
            <person name="Hijishita S."/>
            <person name="Honda M."/>
            <person name="Hosokawa S."/>
            <person name="Ichikawa Y."/>
            <person name="Idonuma A."/>
            <person name="Iijima M."/>
            <person name="Ikeda M."/>
            <person name="Ikeno M."/>
            <person name="Ito K."/>
            <person name="Ito S."/>
            <person name="Ito T."/>
            <person name="Ito Y."/>
            <person name="Ito Y."/>
            <person name="Iwabuchi A."/>
            <person name="Kamiya K."/>
            <person name="Karasawa W."/>
            <person name="Kurita K."/>
            <person name="Katagiri S."/>
            <person name="Kikuta A."/>
            <person name="Kobayashi H."/>
            <person name="Kobayashi N."/>
            <person name="Machita K."/>
            <person name="Maehara T."/>
            <person name="Masukawa M."/>
            <person name="Mizubayashi T."/>
            <person name="Mukai Y."/>
            <person name="Nagasaki H."/>
            <person name="Nagata Y."/>
            <person name="Naito S."/>
            <person name="Nakashima M."/>
            <person name="Nakama Y."/>
            <person name="Nakamichi Y."/>
            <person name="Nakamura M."/>
            <person name="Meguro A."/>
            <person name="Negishi M."/>
            <person name="Ohta I."/>
            <person name="Ohta T."/>
            <person name="Okamoto M."/>
            <person name="Ono N."/>
            <person name="Saji S."/>
            <person name="Sakaguchi M."/>
            <person name="Sakai K."/>
            <person name="Shibata M."/>
            <person name="Shimokawa T."/>
            <person name="Song J."/>
            <person name="Takazaki Y."/>
            <person name="Terasawa K."/>
            <person name="Tsugane M."/>
            <person name="Tsuji K."/>
            <person name="Ueda S."/>
            <person name="Waki K."/>
            <person name="Yamagata H."/>
            <person name="Yamamoto M."/>
            <person name="Yamamoto S."/>
            <person name="Yamane H."/>
            <person name="Yoshiki S."/>
            <person name="Yoshihara R."/>
            <person name="Yukawa K."/>
            <person name="Zhong H."/>
            <person name="Yano M."/>
            <person name="Yuan Q."/>
            <person name="Ouyang S."/>
            <person name="Liu J."/>
            <person name="Jones K.M."/>
            <person name="Gansberger K."/>
            <person name="Moffat K."/>
            <person name="Hill J."/>
            <person name="Bera J."/>
            <person name="Fadrosh D."/>
            <person name="Jin S."/>
            <person name="Johri S."/>
            <person name="Kim M."/>
            <person name="Overton L."/>
            <person name="Reardon M."/>
            <person name="Tsitrin T."/>
            <person name="Vuong H."/>
            <person name="Weaver B."/>
            <person name="Ciecko A."/>
            <person name="Tallon L."/>
            <person name="Jackson J."/>
            <person name="Pai G."/>
            <person name="Aken S.V."/>
            <person name="Utterback T."/>
            <person name="Reidmuller S."/>
            <person name="Feldblyum T."/>
            <person name="Hsiao J."/>
            <person name="Zismann V."/>
            <person name="Iobst S."/>
            <person name="de Vazeille A.R."/>
            <person name="Buell C.R."/>
            <person name="Ying K."/>
            <person name="Li Y."/>
            <person name="Lu T."/>
            <person name="Huang Y."/>
            <person name="Zhao Q."/>
            <person name="Feng Q."/>
            <person name="Zhang L."/>
            <person name="Zhu J."/>
            <person name="Weng Q."/>
            <person name="Mu J."/>
            <person name="Lu Y."/>
            <person name="Fan D."/>
            <person name="Liu Y."/>
            <person name="Guan J."/>
            <person name="Zhang Y."/>
            <person name="Yu S."/>
            <person name="Liu X."/>
            <person name="Zhang Y."/>
            <person name="Hong G."/>
            <person name="Han B."/>
            <person name="Choisne N."/>
            <person name="Demange N."/>
            <person name="Orjeda G."/>
            <person name="Samain S."/>
            <person name="Cattolico L."/>
            <person name="Pelletier E."/>
            <person name="Couloux A."/>
            <person name="Segurens B."/>
            <person name="Wincker P."/>
            <person name="D'Hont A."/>
            <person name="Scarpelli C."/>
            <person name="Weissenbach J."/>
            <person name="Salanoubat M."/>
            <person name="Quetier F."/>
            <person name="Yu Y."/>
            <person name="Kim H.R."/>
            <person name="Rambo T."/>
            <person name="Currie J."/>
            <person name="Collura K."/>
            <person name="Luo M."/>
            <person name="Yang T."/>
            <person name="Ammiraju J.S.S."/>
            <person name="Engler F."/>
            <person name="Soderlund C."/>
            <person name="Wing R.A."/>
            <person name="Palmer L.E."/>
            <person name="de la Bastide M."/>
            <person name="Spiegel L."/>
            <person name="Nascimento L."/>
            <person name="Zutavern T."/>
            <person name="O'Shaughnessy A."/>
            <person name="Dike S."/>
            <person name="Dedhia N."/>
            <person name="Preston R."/>
            <person name="Balija V."/>
            <person name="McCombie W.R."/>
            <person name="Chow T."/>
            <person name="Chen H."/>
            <person name="Chung M."/>
            <person name="Chen C."/>
            <person name="Shaw J."/>
            <person name="Wu H."/>
            <person name="Hsiao K."/>
            <person name="Chao Y."/>
            <person name="Chu M."/>
            <person name="Cheng C."/>
            <person name="Hour A."/>
            <person name="Lee P."/>
            <person name="Lin S."/>
            <person name="Lin Y."/>
            <person name="Liou J."/>
            <person name="Liu S."/>
            <person name="Hsing Y."/>
            <person name="Raghuvanshi S."/>
            <person name="Mohanty A."/>
            <person name="Bharti A.K."/>
            <person name="Gaur A."/>
            <person name="Gupta V."/>
            <person name="Kumar D."/>
            <person name="Ravi V."/>
            <person name="Vij S."/>
            <person name="Kapur A."/>
            <person name="Khurana P."/>
            <person name="Khurana P."/>
            <person name="Khurana J.P."/>
            <person name="Tyagi A.K."/>
            <person name="Gaikwad K."/>
            <person name="Singh A."/>
            <person name="Dalal V."/>
            <person name="Srivastava S."/>
            <person name="Dixit A."/>
            <person name="Pal A.K."/>
            <person name="Ghazi I.A."/>
            <person name="Yadav M."/>
            <person name="Pandit A."/>
            <person name="Bhargava A."/>
            <person name="Sureshbabu K."/>
            <person name="Batra K."/>
            <person name="Sharma T.R."/>
            <person name="Mohapatra T."/>
            <person name="Singh N.K."/>
            <person name="Messing J."/>
            <person name="Nelson A.B."/>
            <person name="Fuks G."/>
            <person name="Kavchok S."/>
            <person name="Keizer G."/>
            <person name="Linton E."/>
            <person name="Llaca V."/>
            <person name="Song R."/>
            <person name="Tanyolac B."/>
            <person name="Young S."/>
            <person name="Ho-Il K."/>
            <person name="Hahn J.H."/>
            <person name="Sangsakoo G."/>
            <person name="Vanavichit A."/>
            <person name="de Mattos Luiz.A.T."/>
            <person name="Zimmer P.D."/>
            <person name="Malone G."/>
            <person name="Dellagostin O."/>
            <person name="de Oliveira A.C."/>
            <person name="Bevan M."/>
            <person name="Bancroft I."/>
            <person name="Minx P."/>
            <person name="Cordum H."/>
            <person name="Wilson R."/>
            <person name="Cheng Z."/>
            <person name="Jin W."/>
            <person name="Jiang J."/>
            <person name="Leong S.A."/>
            <person name="Iwama H."/>
            <person name="Gojobori T."/>
            <person name="Itoh T."/>
            <person name="Niimura Y."/>
            <person name="Fujii Y."/>
            <person name="Habara T."/>
            <person name="Sakai H."/>
            <person name="Sato Y."/>
            <person name="Wilson G."/>
            <person name="Kumar K."/>
            <person name="McCouch S."/>
            <person name="Juretic N."/>
            <person name="Hoen D."/>
            <person name="Wright S."/>
            <person name="Bruskiewich R."/>
            <person name="Bureau T."/>
            <person name="Miyao A."/>
            <person name="Hirochika H."/>
            <person name="Nishikawa T."/>
            <person name="Kadowaki K."/>
            <person name="Sugiura M."/>
            <person name="Burr B."/>
            <person name="Sasaki T."/>
        </authorList>
    </citation>
    <scope>NUCLEOTIDE SEQUENCE [LARGE SCALE GENOMIC DNA]</scope>
    <source>
        <strain evidence="4">cv. Nipponbare</strain>
    </source>
</reference>
<feature type="region of interest" description="Disordered" evidence="1">
    <location>
        <begin position="1"/>
        <end position="23"/>
    </location>
</feature>
<dbReference type="Proteomes" id="UP000000763">
    <property type="component" value="Chromosome 9"/>
</dbReference>
<proteinExistence type="predicted"/>